<dbReference type="NCBIfam" id="TIGR03724">
    <property type="entry name" value="arch_bud32"/>
    <property type="match status" value="1"/>
</dbReference>
<evidence type="ECO:0000313" key="18">
    <source>
        <dbReference type="Proteomes" id="UP000245591"/>
    </source>
</evidence>
<dbReference type="GO" id="GO:0008033">
    <property type="term" value="P:tRNA processing"/>
    <property type="evidence" value="ECO:0007669"/>
    <property type="project" value="UniProtKB-KW"/>
</dbReference>
<evidence type="ECO:0000256" key="4">
    <source>
        <dbReference type="ARBA" id="ARBA00012513"/>
    </source>
</evidence>
<evidence type="ECO:0000256" key="1">
    <source>
        <dbReference type="ARBA" id="ARBA00003747"/>
    </source>
</evidence>
<dbReference type="GO" id="GO:0005524">
    <property type="term" value="F:ATP binding"/>
    <property type="evidence" value="ECO:0007669"/>
    <property type="project" value="UniProtKB-KW"/>
</dbReference>
<sequence>MIISQGAEARVYKTDFYGKPAIEKVRFQKKYRHPTLDAKILSRQINQEVRLIHRCLLNDIPVPCIYNIDKHEYKICMEYIEGDKVKDVLLKHNGENDIEGLLALKMAEVLAKMHDNGIIHGDLTTSNMIMSPDLQTLTLIDFGLGFVSKIPEDKAVDLYVFERAMISTFPSSAKLLSMFFESYTKISKHSASVMNRLADVRLRGRKRDMTG</sequence>
<comment type="catalytic activity">
    <reaction evidence="15">
        <text>L-seryl-[protein] + ATP = O-phospho-L-seryl-[protein] + ADP + H(+)</text>
        <dbReference type="Rhea" id="RHEA:17989"/>
        <dbReference type="Rhea" id="RHEA-COMP:9863"/>
        <dbReference type="Rhea" id="RHEA-COMP:11604"/>
        <dbReference type="ChEBI" id="CHEBI:15378"/>
        <dbReference type="ChEBI" id="CHEBI:29999"/>
        <dbReference type="ChEBI" id="CHEBI:30616"/>
        <dbReference type="ChEBI" id="CHEBI:83421"/>
        <dbReference type="ChEBI" id="CHEBI:456216"/>
        <dbReference type="EC" id="2.7.11.1"/>
    </reaction>
</comment>
<dbReference type="PANTHER" id="PTHR12209">
    <property type="entry name" value="NON-SPECIFIC SERINE/THREONINE PROTEIN KINASE"/>
    <property type="match status" value="1"/>
</dbReference>
<dbReference type="InterPro" id="IPR022495">
    <property type="entry name" value="Bud32"/>
</dbReference>
<evidence type="ECO:0000256" key="9">
    <source>
        <dbReference type="ARBA" id="ARBA00022741"/>
    </source>
</evidence>
<keyword evidence="13" id="KW-0539">Nucleus</keyword>
<evidence type="ECO:0000259" key="16">
    <source>
        <dbReference type="PROSITE" id="PS50011"/>
    </source>
</evidence>
<keyword evidence="18" id="KW-1185">Reference proteome</keyword>
<evidence type="ECO:0000256" key="10">
    <source>
        <dbReference type="ARBA" id="ARBA00022777"/>
    </source>
</evidence>
<keyword evidence="10" id="KW-0418">Kinase</keyword>
<protein>
    <recommendedName>
        <fullName evidence="4">non-specific serine/threonine protein kinase</fullName>
        <ecNumber evidence="4">2.7.11.1</ecNumber>
    </recommendedName>
</protein>
<evidence type="ECO:0000256" key="12">
    <source>
        <dbReference type="ARBA" id="ARBA00022840"/>
    </source>
</evidence>
<dbReference type="InterPro" id="IPR008266">
    <property type="entry name" value="Tyr_kinase_AS"/>
</dbReference>
<dbReference type="PANTHER" id="PTHR12209:SF0">
    <property type="entry name" value="EKC_KEOPS COMPLEX SUBUNIT TP53RK"/>
    <property type="match status" value="1"/>
</dbReference>
<keyword evidence="11" id="KW-0378">Hydrolase</keyword>
<comment type="catalytic activity">
    <reaction evidence="14">
        <text>L-threonyl-[protein] + ATP = O-phospho-L-threonyl-[protein] + ADP + H(+)</text>
        <dbReference type="Rhea" id="RHEA:46608"/>
        <dbReference type="Rhea" id="RHEA-COMP:11060"/>
        <dbReference type="Rhea" id="RHEA-COMP:11605"/>
        <dbReference type="ChEBI" id="CHEBI:15378"/>
        <dbReference type="ChEBI" id="CHEBI:30013"/>
        <dbReference type="ChEBI" id="CHEBI:30616"/>
        <dbReference type="ChEBI" id="CHEBI:61977"/>
        <dbReference type="ChEBI" id="CHEBI:456216"/>
        <dbReference type="EC" id="2.7.11.1"/>
    </reaction>
</comment>
<dbReference type="GO" id="GO:0004674">
    <property type="term" value="F:protein serine/threonine kinase activity"/>
    <property type="evidence" value="ECO:0007669"/>
    <property type="project" value="UniProtKB-KW"/>
</dbReference>
<evidence type="ECO:0000256" key="7">
    <source>
        <dbReference type="ARBA" id="ARBA00022679"/>
    </source>
</evidence>
<proteinExistence type="inferred from homology"/>
<dbReference type="EC" id="2.7.11.1" evidence="4"/>
<dbReference type="PROSITE" id="PS00109">
    <property type="entry name" value="PROTEIN_KINASE_TYR"/>
    <property type="match status" value="1"/>
</dbReference>
<dbReference type="Gene3D" id="3.30.200.20">
    <property type="entry name" value="Phosphorylase Kinase, domain 1"/>
    <property type="match status" value="1"/>
</dbReference>
<dbReference type="SUPFAM" id="SSF56112">
    <property type="entry name" value="Protein kinase-like (PK-like)"/>
    <property type="match status" value="1"/>
</dbReference>
<comment type="similarity">
    <text evidence="3">Belongs to the protein kinase superfamily. BUD32 family.</text>
</comment>
<dbReference type="PROSITE" id="PS50011">
    <property type="entry name" value="PROTEIN_KINASE_DOM"/>
    <property type="match status" value="1"/>
</dbReference>
<dbReference type="AlphaFoldDB" id="A0A2U1IYU8"/>
<evidence type="ECO:0000256" key="11">
    <source>
        <dbReference type="ARBA" id="ARBA00022801"/>
    </source>
</evidence>
<dbReference type="FunFam" id="1.10.510.10:FF:000323">
    <property type="entry name" value="TP53-regulating kinase, putative"/>
    <property type="match status" value="1"/>
</dbReference>
<name>A0A2U1IYU8_SMIAN</name>
<dbReference type="InterPro" id="IPR000719">
    <property type="entry name" value="Prot_kinase_dom"/>
</dbReference>
<evidence type="ECO:0000256" key="6">
    <source>
        <dbReference type="ARBA" id="ARBA00022553"/>
    </source>
</evidence>
<dbReference type="Proteomes" id="UP000245591">
    <property type="component" value="Unassembled WGS sequence"/>
</dbReference>
<keyword evidence="8" id="KW-0819">tRNA processing</keyword>
<evidence type="ECO:0000256" key="5">
    <source>
        <dbReference type="ARBA" id="ARBA00022527"/>
    </source>
</evidence>
<feature type="domain" description="Protein kinase" evidence="16">
    <location>
        <begin position="1"/>
        <end position="211"/>
    </location>
</feature>
<keyword evidence="9" id="KW-0547">Nucleotide-binding</keyword>
<accession>A0A2U1IYU8</accession>
<dbReference type="GO" id="GO:0016787">
    <property type="term" value="F:hydrolase activity"/>
    <property type="evidence" value="ECO:0007669"/>
    <property type="project" value="UniProtKB-KW"/>
</dbReference>
<keyword evidence="12" id="KW-0067">ATP-binding</keyword>
<dbReference type="Gene3D" id="1.10.510.10">
    <property type="entry name" value="Transferase(Phosphotransferase) domain 1"/>
    <property type="match status" value="1"/>
</dbReference>
<dbReference type="Pfam" id="PF00069">
    <property type="entry name" value="Pkinase"/>
    <property type="match status" value="1"/>
</dbReference>
<evidence type="ECO:0000313" key="17">
    <source>
        <dbReference type="EMBL" id="PVZ97978.1"/>
    </source>
</evidence>
<dbReference type="GO" id="GO:0005829">
    <property type="term" value="C:cytosol"/>
    <property type="evidence" value="ECO:0007669"/>
    <property type="project" value="TreeGrafter"/>
</dbReference>
<comment type="subcellular location">
    <subcellularLocation>
        <location evidence="2">Nucleus</location>
    </subcellularLocation>
</comment>
<evidence type="ECO:0000256" key="8">
    <source>
        <dbReference type="ARBA" id="ARBA00022694"/>
    </source>
</evidence>
<dbReference type="GO" id="GO:0070525">
    <property type="term" value="P:tRNA threonylcarbamoyladenosine metabolic process"/>
    <property type="evidence" value="ECO:0007669"/>
    <property type="project" value="TreeGrafter"/>
</dbReference>
<keyword evidence="5" id="KW-0723">Serine/threonine-protein kinase</keyword>
<keyword evidence="6" id="KW-0597">Phosphoprotein</keyword>
<gene>
    <name evidence="17" type="ORF">BB558_006033</name>
</gene>
<evidence type="ECO:0000256" key="2">
    <source>
        <dbReference type="ARBA" id="ARBA00004123"/>
    </source>
</evidence>
<keyword evidence="7" id="KW-0808">Transferase</keyword>
<organism evidence="17 18">
    <name type="scientific">Smittium angustum</name>
    <dbReference type="NCBI Taxonomy" id="133377"/>
    <lineage>
        <taxon>Eukaryota</taxon>
        <taxon>Fungi</taxon>
        <taxon>Fungi incertae sedis</taxon>
        <taxon>Zoopagomycota</taxon>
        <taxon>Kickxellomycotina</taxon>
        <taxon>Harpellomycetes</taxon>
        <taxon>Harpellales</taxon>
        <taxon>Legeriomycetaceae</taxon>
        <taxon>Smittium</taxon>
    </lineage>
</organism>
<evidence type="ECO:0000256" key="3">
    <source>
        <dbReference type="ARBA" id="ARBA00010630"/>
    </source>
</evidence>
<dbReference type="GO" id="GO:0005634">
    <property type="term" value="C:nucleus"/>
    <property type="evidence" value="ECO:0007669"/>
    <property type="project" value="UniProtKB-SubCell"/>
</dbReference>
<dbReference type="GO" id="GO:0000408">
    <property type="term" value="C:EKC/KEOPS complex"/>
    <property type="evidence" value="ECO:0007669"/>
    <property type="project" value="TreeGrafter"/>
</dbReference>
<comment type="function">
    <text evidence="1">Component of the EKC/KEOPS complex that is required for the formation of a threonylcarbamoyl group on adenosine at position 37 (t(6)A37) in tRNAs that read codons beginning with adenine. The complex is probably involved in the transfer of the threonylcarbamoyl moiety of threonylcarbamoyl-AMP (TC-AMP) to the N6 group of A37. BUD32 has ATPase activity in the context of the EKC/KEOPS complex and likely plays a supporting role to the catalytic subunit KAE1. The EKC/KEOPS complex also promotes both telomere uncapping and telomere elongation. The complex is required for efficient recruitment of transcriptional coactivators.</text>
</comment>
<dbReference type="InterPro" id="IPR011009">
    <property type="entry name" value="Kinase-like_dom_sf"/>
</dbReference>
<evidence type="ECO:0000256" key="15">
    <source>
        <dbReference type="ARBA" id="ARBA00048679"/>
    </source>
</evidence>
<evidence type="ECO:0000256" key="13">
    <source>
        <dbReference type="ARBA" id="ARBA00023242"/>
    </source>
</evidence>
<dbReference type="FunFam" id="3.30.200.20:FF:000201">
    <property type="entry name" value="TP53-regulating kinase isoform X1"/>
    <property type="match status" value="1"/>
</dbReference>
<dbReference type="EMBL" id="MBFU01000615">
    <property type="protein sequence ID" value="PVZ97978.1"/>
    <property type="molecule type" value="Genomic_DNA"/>
</dbReference>
<reference evidence="17 18" key="1">
    <citation type="journal article" date="2018" name="MBio">
        <title>Comparative Genomics Reveals the Core Gene Toolbox for the Fungus-Insect Symbiosis.</title>
        <authorList>
            <person name="Wang Y."/>
            <person name="Stata M."/>
            <person name="Wang W."/>
            <person name="Stajich J.E."/>
            <person name="White M.M."/>
            <person name="Moncalvo J.M."/>
        </authorList>
    </citation>
    <scope>NUCLEOTIDE SEQUENCE [LARGE SCALE GENOMIC DNA]</scope>
    <source>
        <strain evidence="17 18">AUS-126-30</strain>
    </source>
</reference>
<evidence type="ECO:0000256" key="14">
    <source>
        <dbReference type="ARBA" id="ARBA00047899"/>
    </source>
</evidence>
<comment type="caution">
    <text evidence="17">The sequence shown here is derived from an EMBL/GenBank/DDBJ whole genome shotgun (WGS) entry which is preliminary data.</text>
</comment>